<name>A0ABR4B500_9LECA</name>
<dbReference type="InterPro" id="IPR003817">
    <property type="entry name" value="PS_Dcarbxylase"/>
</dbReference>
<protein>
    <recommendedName>
        <fullName evidence="3">L-tryptophan decarboxylase PsiD-like domain-containing protein</fullName>
    </recommendedName>
</protein>
<dbReference type="Pfam" id="PF12588">
    <property type="entry name" value="PSDC"/>
    <property type="match status" value="1"/>
</dbReference>
<dbReference type="InterPro" id="IPR022237">
    <property type="entry name" value="PsiD-like"/>
</dbReference>
<organism evidence="4 5">
    <name type="scientific">Lepraria finkii</name>
    <dbReference type="NCBI Taxonomy" id="1340010"/>
    <lineage>
        <taxon>Eukaryota</taxon>
        <taxon>Fungi</taxon>
        <taxon>Dikarya</taxon>
        <taxon>Ascomycota</taxon>
        <taxon>Pezizomycotina</taxon>
        <taxon>Lecanoromycetes</taxon>
        <taxon>OSLEUM clade</taxon>
        <taxon>Lecanoromycetidae</taxon>
        <taxon>Lecanorales</taxon>
        <taxon>Lecanorineae</taxon>
        <taxon>Stereocaulaceae</taxon>
        <taxon>Lepraria</taxon>
    </lineage>
</organism>
<comment type="caution">
    <text evidence="4">The sequence shown here is derived from an EMBL/GenBank/DDBJ whole genome shotgun (WGS) entry which is preliminary data.</text>
</comment>
<keyword evidence="1" id="KW-0210">Decarboxylase</keyword>
<evidence type="ECO:0000313" key="5">
    <source>
        <dbReference type="Proteomes" id="UP001590951"/>
    </source>
</evidence>
<dbReference type="PANTHER" id="PTHR10067">
    <property type="entry name" value="PHOSPHATIDYLSERINE DECARBOXYLASE"/>
    <property type="match status" value="1"/>
</dbReference>
<evidence type="ECO:0000259" key="3">
    <source>
        <dbReference type="Pfam" id="PF12588"/>
    </source>
</evidence>
<dbReference type="Proteomes" id="UP001590951">
    <property type="component" value="Unassembled WGS sequence"/>
</dbReference>
<dbReference type="Pfam" id="PF02666">
    <property type="entry name" value="PS_Dcarbxylase"/>
    <property type="match status" value="1"/>
</dbReference>
<evidence type="ECO:0000313" key="4">
    <source>
        <dbReference type="EMBL" id="KAL2052942.1"/>
    </source>
</evidence>
<gene>
    <name evidence="4" type="ORF">ABVK25_006883</name>
</gene>
<sequence>MSIKAHKLGHWLPQDHHMTRQWLDNLIKHVDDHGKDLKHELQEFKELIEGDITLKILAALMFIEVPEKAPYNRDPLLEPQVRDYHHMLKLLNHIMDSAPQWSKIADDVGLIGFPINAILDWPMCTSSGNAFFLRPDVNEQWTKILSKWAVYLGAPGSKSVLTDKENGWLSSTALKELAIKGNNGVTDYTFDQLYVCNKNVEHYGFKSWDDFFIREFQADKRPLGEELFAPPAEQGEKPGLPIGGTPNIPKGAFIYNACESTPVFLRRHEAVHEKAKFWLKGQPYSLGDMLDNDPFTPLFVHGTVYQAFLSALSYHRWHSPVSGTIVRAFNVPGTYYSANYFEGFANPADKGGPDEVAPNNSQAYLTQVAARAVIFIEADSKDIGLMCFAAFGMCEVSSNQITVAEGQHVDAGEQLGMFHFGGSTHCLLFRKGVELIFAQEPTKGDSYDPPPEHNTPLRAAIAVVNEPNKK</sequence>
<keyword evidence="2" id="KW-0456">Lyase</keyword>
<evidence type="ECO:0000256" key="2">
    <source>
        <dbReference type="ARBA" id="ARBA00023239"/>
    </source>
</evidence>
<dbReference type="PANTHER" id="PTHR10067:SF9">
    <property type="entry name" value="PHOSPHATIDYLSERINE DECARBOXYLASE FAMILY PROTEIN (AFU_ORTHOLOGUE AFUA_7G01730)"/>
    <property type="match status" value="1"/>
</dbReference>
<reference evidence="4 5" key="1">
    <citation type="submission" date="2024-09" db="EMBL/GenBank/DDBJ databases">
        <title>Rethinking Asexuality: The Enigmatic Case of Functional Sexual Genes in Lepraria (Stereocaulaceae).</title>
        <authorList>
            <person name="Doellman M."/>
            <person name="Sun Y."/>
            <person name="Barcenas-Pena A."/>
            <person name="Lumbsch H.T."/>
            <person name="Grewe F."/>
        </authorList>
    </citation>
    <scope>NUCLEOTIDE SEQUENCE [LARGE SCALE GENOMIC DNA]</scope>
    <source>
        <strain evidence="4 5">Grewe 0041</strain>
    </source>
</reference>
<accession>A0ABR4B500</accession>
<evidence type="ECO:0000256" key="1">
    <source>
        <dbReference type="ARBA" id="ARBA00022793"/>
    </source>
</evidence>
<dbReference type="EMBL" id="JBHFEH010000024">
    <property type="protein sequence ID" value="KAL2052942.1"/>
    <property type="molecule type" value="Genomic_DNA"/>
</dbReference>
<proteinExistence type="predicted"/>
<keyword evidence="5" id="KW-1185">Reference proteome</keyword>
<feature type="domain" description="L-tryptophan decarboxylase PsiD-like" evidence="3">
    <location>
        <begin position="40"/>
        <end position="177"/>
    </location>
</feature>